<name>G5BQ95_HETGA</name>
<proteinExistence type="inferred from homology"/>
<dbReference type="AlphaFoldDB" id="G5BQ95"/>
<dbReference type="InterPro" id="IPR047873">
    <property type="entry name" value="Ribosomal_uL16"/>
</dbReference>
<dbReference type="GO" id="GO:0015934">
    <property type="term" value="C:large ribosomal subunit"/>
    <property type="evidence" value="ECO:0007669"/>
    <property type="project" value="UniProtKB-ARBA"/>
</dbReference>
<dbReference type="GO" id="GO:0003735">
    <property type="term" value="F:structural constituent of ribosome"/>
    <property type="evidence" value="ECO:0007669"/>
    <property type="project" value="InterPro"/>
</dbReference>
<keyword evidence="2 4" id="KW-0689">Ribosomal protein</keyword>
<dbReference type="EMBL" id="JH171323">
    <property type="protein sequence ID" value="EHB11456.1"/>
    <property type="molecule type" value="Genomic_DNA"/>
</dbReference>
<comment type="similarity">
    <text evidence="1">Belongs to the universal ribosomal protein uL16 family.</text>
</comment>
<dbReference type="InterPro" id="IPR036920">
    <property type="entry name" value="Ribosomal_uL16_sf"/>
</dbReference>
<accession>G5BQ95</accession>
<dbReference type="Gene3D" id="3.30.60.300">
    <property type="match status" value="1"/>
</dbReference>
<evidence type="ECO:0000256" key="1">
    <source>
        <dbReference type="ARBA" id="ARBA00008931"/>
    </source>
</evidence>
<dbReference type="GO" id="GO:0006412">
    <property type="term" value="P:translation"/>
    <property type="evidence" value="ECO:0007669"/>
    <property type="project" value="InterPro"/>
</dbReference>
<evidence type="ECO:0000256" key="2">
    <source>
        <dbReference type="ARBA" id="ARBA00022980"/>
    </source>
</evidence>
<organism evidence="4 5">
    <name type="scientific">Heterocephalus glaber</name>
    <name type="common">Naked mole rat</name>
    <dbReference type="NCBI Taxonomy" id="10181"/>
    <lineage>
        <taxon>Eukaryota</taxon>
        <taxon>Metazoa</taxon>
        <taxon>Chordata</taxon>
        <taxon>Craniata</taxon>
        <taxon>Vertebrata</taxon>
        <taxon>Euteleostomi</taxon>
        <taxon>Mammalia</taxon>
        <taxon>Eutheria</taxon>
        <taxon>Euarchontoglires</taxon>
        <taxon>Glires</taxon>
        <taxon>Rodentia</taxon>
        <taxon>Hystricomorpha</taxon>
        <taxon>Bathyergidae</taxon>
        <taxon>Heterocephalus</taxon>
    </lineage>
</organism>
<sequence length="111" mass="12568">MQGAFGKTEGTVVRVDIGQVIISIRTKLQNKKHVIKALCRAKFKFPGCQKIHTSRKLGFIKFNADEFEDMVSKKCLIPDGYGVKYIPDQGFHYATSPPNKLINKSYLPHQN</sequence>
<dbReference type="Gene3D" id="3.90.1170.10">
    <property type="entry name" value="Ribosomal protein L10e/L16"/>
    <property type="match status" value="1"/>
</dbReference>
<dbReference type="Proteomes" id="UP000006813">
    <property type="component" value="Unassembled WGS sequence"/>
</dbReference>
<dbReference type="Pfam" id="PF00252">
    <property type="entry name" value="Ribosomal_L16"/>
    <property type="match status" value="1"/>
</dbReference>
<evidence type="ECO:0000256" key="3">
    <source>
        <dbReference type="ARBA" id="ARBA00023274"/>
    </source>
</evidence>
<reference evidence="4 5" key="1">
    <citation type="journal article" date="2011" name="Nature">
        <title>Genome sequencing reveals insights into physiology and longevity of the naked mole rat.</title>
        <authorList>
            <person name="Kim E.B."/>
            <person name="Fang X."/>
            <person name="Fushan A.A."/>
            <person name="Huang Z."/>
            <person name="Lobanov A.V."/>
            <person name="Han L."/>
            <person name="Marino S.M."/>
            <person name="Sun X."/>
            <person name="Turanov A.A."/>
            <person name="Yang P."/>
            <person name="Yim S.H."/>
            <person name="Zhao X."/>
            <person name="Kasaikina M.V."/>
            <person name="Stoletzki N."/>
            <person name="Peng C."/>
            <person name="Polak P."/>
            <person name="Xiong Z."/>
            <person name="Kiezun A."/>
            <person name="Zhu Y."/>
            <person name="Chen Y."/>
            <person name="Kryukov G.V."/>
            <person name="Zhang Q."/>
            <person name="Peshkin L."/>
            <person name="Yang L."/>
            <person name="Bronson R.T."/>
            <person name="Buffenstein R."/>
            <person name="Wang B."/>
            <person name="Han C."/>
            <person name="Li Q."/>
            <person name="Chen L."/>
            <person name="Zhao W."/>
            <person name="Sunyaev S.R."/>
            <person name="Park T.J."/>
            <person name="Zhang G."/>
            <person name="Wang J."/>
            <person name="Gladyshev V.N."/>
        </authorList>
    </citation>
    <scope>NUCLEOTIDE SEQUENCE [LARGE SCALE GENOMIC DNA]</scope>
</reference>
<evidence type="ECO:0000313" key="4">
    <source>
        <dbReference type="EMBL" id="EHB11456.1"/>
    </source>
</evidence>
<protein>
    <submittedName>
        <fullName evidence="4">60S ribosomal protein L10-like protein</fullName>
    </submittedName>
</protein>
<gene>
    <name evidence="4" type="ORF">GW7_18466</name>
</gene>
<keyword evidence="3" id="KW-0687">Ribonucleoprotein</keyword>
<dbReference type="InParanoid" id="G5BQ95"/>
<dbReference type="InterPro" id="IPR001197">
    <property type="entry name" value="Ribosomal_uL16_euk_arch"/>
</dbReference>
<dbReference type="SUPFAM" id="SSF54686">
    <property type="entry name" value="Ribosomal protein L16p/L10e"/>
    <property type="match status" value="1"/>
</dbReference>
<dbReference type="STRING" id="10181.G5BQ95"/>
<dbReference type="PANTHER" id="PTHR11726">
    <property type="entry name" value="60S RIBOSOMAL PROTEIN L10"/>
    <property type="match status" value="1"/>
</dbReference>
<evidence type="ECO:0000313" key="5">
    <source>
        <dbReference type="Proteomes" id="UP000006813"/>
    </source>
</evidence>